<dbReference type="Proteomes" id="UP000664480">
    <property type="component" value="Unassembled WGS sequence"/>
</dbReference>
<evidence type="ECO:0000259" key="2">
    <source>
        <dbReference type="Pfam" id="PF06580"/>
    </source>
</evidence>
<keyword evidence="1" id="KW-1133">Transmembrane helix</keyword>
<evidence type="ECO:0000256" key="1">
    <source>
        <dbReference type="SAM" id="Phobius"/>
    </source>
</evidence>
<feature type="transmembrane region" description="Helical" evidence="1">
    <location>
        <begin position="35"/>
        <end position="55"/>
    </location>
</feature>
<evidence type="ECO:0000313" key="4">
    <source>
        <dbReference type="Proteomes" id="UP000664480"/>
    </source>
</evidence>
<dbReference type="EMBL" id="JAFKCU010000003">
    <property type="protein sequence ID" value="MBN7816909.1"/>
    <property type="molecule type" value="Genomic_DNA"/>
</dbReference>
<dbReference type="PANTHER" id="PTHR34220">
    <property type="entry name" value="SENSOR HISTIDINE KINASE YPDA"/>
    <property type="match status" value="1"/>
</dbReference>
<proteinExistence type="predicted"/>
<dbReference type="GO" id="GO:0016301">
    <property type="term" value="F:kinase activity"/>
    <property type="evidence" value="ECO:0007669"/>
    <property type="project" value="UniProtKB-KW"/>
</dbReference>
<gene>
    <name evidence="3" type="ORF">J0A69_15800</name>
</gene>
<feature type="domain" description="Signal transduction histidine kinase internal region" evidence="2">
    <location>
        <begin position="168"/>
        <end position="245"/>
    </location>
</feature>
<keyword evidence="1" id="KW-0812">Transmembrane</keyword>
<keyword evidence="3" id="KW-0418">Kinase</keyword>
<comment type="caution">
    <text evidence="3">The sequence shown here is derived from an EMBL/GenBank/DDBJ whole genome shotgun (WGS) entry which is preliminary data.</text>
</comment>
<feature type="transmembrane region" description="Helical" evidence="1">
    <location>
        <begin position="95"/>
        <end position="115"/>
    </location>
</feature>
<keyword evidence="3" id="KW-0808">Transferase</keyword>
<protein>
    <submittedName>
        <fullName evidence="3">Histidine kinase</fullName>
    </submittedName>
</protein>
<dbReference type="InterPro" id="IPR010559">
    <property type="entry name" value="Sig_transdc_His_kin_internal"/>
</dbReference>
<keyword evidence="1" id="KW-0472">Membrane</keyword>
<keyword evidence="4" id="KW-1185">Reference proteome</keyword>
<dbReference type="InterPro" id="IPR050640">
    <property type="entry name" value="Bact_2-comp_sensor_kinase"/>
</dbReference>
<evidence type="ECO:0000313" key="3">
    <source>
        <dbReference type="EMBL" id="MBN7816909.1"/>
    </source>
</evidence>
<dbReference type="PANTHER" id="PTHR34220:SF7">
    <property type="entry name" value="SENSOR HISTIDINE KINASE YPDA"/>
    <property type="match status" value="1"/>
</dbReference>
<accession>A0ABS3CMN5</accession>
<name>A0ABS3CMN5_9BACT</name>
<sequence>MKSIRLYDRIQKSITNSSMYSFNSMLDRIFKYPDLVLVVVWGGYALLDFFSVMILDVPMDLPYALANLFFGFAFSWLLYYFLLPYMLLQRNWRKGILYLVGMVLFITGLKFLIIFSGRGSSISFSMIWLEFLRLFQFQGLTFFLWGLLAYYILLKDSKQKKHQLDELELQHNSMQLGPHFVLNMLNGISVKAKDCSGDLSQDIEQFSLVLKYSYKDLESENSLMEELAAIQAFAFCQEQRFGDSLNVSNRFQVNEKLASELPLPKMLLLTLYIDVYKHGDYQNKQVPCQIGFRLDESREDGRILFTLTIHNLNRKNYSAEESGFGIKTVKKVLDYYFEEDYQLFYTLTDREFSLMLMIDYGY</sequence>
<reference evidence="3 4" key="1">
    <citation type="submission" date="2021-03" db="EMBL/GenBank/DDBJ databases">
        <title>novel species isolated from a fishpond in China.</title>
        <authorList>
            <person name="Lu H."/>
            <person name="Cai Z."/>
        </authorList>
    </citation>
    <scope>NUCLEOTIDE SEQUENCE [LARGE SCALE GENOMIC DNA]</scope>
    <source>
        <strain evidence="3 4">YJ13C</strain>
    </source>
</reference>
<feature type="transmembrane region" description="Helical" evidence="1">
    <location>
        <begin position="135"/>
        <end position="154"/>
    </location>
</feature>
<organism evidence="3 4">
    <name type="scientific">Algoriphagus pacificus</name>
    <dbReference type="NCBI Taxonomy" id="2811234"/>
    <lineage>
        <taxon>Bacteria</taxon>
        <taxon>Pseudomonadati</taxon>
        <taxon>Bacteroidota</taxon>
        <taxon>Cytophagia</taxon>
        <taxon>Cytophagales</taxon>
        <taxon>Cyclobacteriaceae</taxon>
        <taxon>Algoriphagus</taxon>
    </lineage>
</organism>
<feature type="transmembrane region" description="Helical" evidence="1">
    <location>
        <begin position="61"/>
        <end position="83"/>
    </location>
</feature>
<dbReference type="Pfam" id="PF06580">
    <property type="entry name" value="His_kinase"/>
    <property type="match status" value="1"/>
</dbReference>
<dbReference type="RefSeq" id="WP_206587563.1">
    <property type="nucleotide sequence ID" value="NZ_JAFKCU010000003.1"/>
</dbReference>